<dbReference type="InterPro" id="IPR043502">
    <property type="entry name" value="DNA/RNA_pol_sf"/>
</dbReference>
<dbReference type="InterPro" id="IPR000477">
    <property type="entry name" value="RT_dom"/>
</dbReference>
<accession>A0A1B6KBN4</accession>
<sequence length="410" mass="46745">YALHSLNENLLTIGIFCDLSRAFDTVDYGLLLGKLSFYGVRGLPYKLLESYLRDRYQCVEISTPVGKVKSGLVPVMQGVPQGSVLGPILFLLYVNDLSANFSSKITQYADDTSIILNSPDVNELQIVLNSTLEDLNTWFRLNNLTLNLSKTNIVNFFGCPLQSQVVDGQSVPVVDCVTFLGLNLDSNFTWVHQIDSLCKKLARSIFSLKYLSSFLPKNTLKLVYFTYFHILLVYGSPFWGTASKGYIDRVFKLQKRAMRVVWGLKRRESCRVVFPSEGVLTFPSIVIYSVSVLVHSNLNTFPNHTHNHNTRNKSNPIVPLCRSNVFKKNIIDSGPKIYNKLPHEIKAVPNLETFKFRLRRFLMGRAYYSVDDHFSLKLLRYIFCIFIILIIVLLSIRVLMTMFETVTTVT</sequence>
<dbReference type="PANTHER" id="PTHR33332">
    <property type="entry name" value="REVERSE TRANSCRIPTASE DOMAIN-CONTAINING PROTEIN"/>
    <property type="match status" value="1"/>
</dbReference>
<reference evidence="3" key="1">
    <citation type="submission" date="2015-11" db="EMBL/GenBank/DDBJ databases">
        <title>De novo transcriptome assembly of four potential Pierce s Disease insect vectors from Arizona vineyards.</title>
        <authorList>
            <person name="Tassone E.E."/>
        </authorList>
    </citation>
    <scope>NUCLEOTIDE SEQUENCE</scope>
</reference>
<dbReference type="SUPFAM" id="SSF56672">
    <property type="entry name" value="DNA/RNA polymerases"/>
    <property type="match status" value="1"/>
</dbReference>
<name>A0A1B6KBN4_9HEMI</name>
<dbReference type="AlphaFoldDB" id="A0A1B6KBN4"/>
<evidence type="ECO:0000313" key="3">
    <source>
        <dbReference type="EMBL" id="JAT08867.1"/>
    </source>
</evidence>
<gene>
    <name evidence="3" type="ORF">g.43772</name>
</gene>
<evidence type="ECO:0000259" key="2">
    <source>
        <dbReference type="PROSITE" id="PS50878"/>
    </source>
</evidence>
<proteinExistence type="predicted"/>
<keyword evidence="1" id="KW-0472">Membrane</keyword>
<feature type="domain" description="Reverse transcriptase" evidence="2">
    <location>
        <begin position="1"/>
        <end position="184"/>
    </location>
</feature>
<evidence type="ECO:0000256" key="1">
    <source>
        <dbReference type="SAM" id="Phobius"/>
    </source>
</evidence>
<keyword evidence="1" id="KW-1133">Transmembrane helix</keyword>
<keyword evidence="1" id="KW-0812">Transmembrane</keyword>
<feature type="non-terminal residue" evidence="3">
    <location>
        <position position="1"/>
    </location>
</feature>
<organism evidence="3">
    <name type="scientific">Graphocephala atropunctata</name>
    <dbReference type="NCBI Taxonomy" id="36148"/>
    <lineage>
        <taxon>Eukaryota</taxon>
        <taxon>Metazoa</taxon>
        <taxon>Ecdysozoa</taxon>
        <taxon>Arthropoda</taxon>
        <taxon>Hexapoda</taxon>
        <taxon>Insecta</taxon>
        <taxon>Pterygota</taxon>
        <taxon>Neoptera</taxon>
        <taxon>Paraneoptera</taxon>
        <taxon>Hemiptera</taxon>
        <taxon>Auchenorrhyncha</taxon>
        <taxon>Membracoidea</taxon>
        <taxon>Cicadellidae</taxon>
        <taxon>Cicadellinae</taxon>
        <taxon>Cicadellini</taxon>
        <taxon>Graphocephala</taxon>
    </lineage>
</organism>
<dbReference type="Pfam" id="PF00078">
    <property type="entry name" value="RVT_1"/>
    <property type="match status" value="1"/>
</dbReference>
<protein>
    <recommendedName>
        <fullName evidence="2">Reverse transcriptase domain-containing protein</fullName>
    </recommendedName>
</protein>
<dbReference type="EMBL" id="GEBQ01031110">
    <property type="protein sequence ID" value="JAT08867.1"/>
    <property type="molecule type" value="Transcribed_RNA"/>
</dbReference>
<dbReference type="GO" id="GO:0071897">
    <property type="term" value="P:DNA biosynthetic process"/>
    <property type="evidence" value="ECO:0007669"/>
    <property type="project" value="UniProtKB-ARBA"/>
</dbReference>
<feature type="transmembrane region" description="Helical" evidence="1">
    <location>
        <begin position="378"/>
        <end position="400"/>
    </location>
</feature>
<dbReference type="PROSITE" id="PS50878">
    <property type="entry name" value="RT_POL"/>
    <property type="match status" value="1"/>
</dbReference>
<feature type="transmembrane region" description="Helical" evidence="1">
    <location>
        <begin position="222"/>
        <end position="242"/>
    </location>
</feature>